<dbReference type="SUPFAM" id="SSF48065">
    <property type="entry name" value="DBL homology domain (DH-domain)"/>
    <property type="match status" value="1"/>
</dbReference>
<feature type="region of interest" description="Disordered" evidence="1">
    <location>
        <begin position="904"/>
        <end position="987"/>
    </location>
</feature>
<feature type="compositionally biased region" description="Basic residues" evidence="1">
    <location>
        <begin position="956"/>
        <end position="969"/>
    </location>
</feature>
<dbReference type="InterPro" id="IPR018980">
    <property type="entry name" value="FERM_PH-like_C"/>
</dbReference>
<dbReference type="InterPro" id="IPR018979">
    <property type="entry name" value="FERM_N"/>
</dbReference>
<dbReference type="EMBL" id="KV892725">
    <property type="protein sequence ID" value="OON20303.1"/>
    <property type="molecule type" value="Genomic_DNA"/>
</dbReference>
<dbReference type="InterPro" id="IPR001849">
    <property type="entry name" value="PH_domain"/>
</dbReference>
<dbReference type="InterPro" id="IPR035963">
    <property type="entry name" value="FERM_2"/>
</dbReference>
<evidence type="ECO:0000256" key="1">
    <source>
        <dbReference type="SAM" id="MobiDB-lite"/>
    </source>
</evidence>
<feature type="domain" description="PH" evidence="2">
    <location>
        <begin position="1637"/>
        <end position="1744"/>
    </location>
</feature>
<feature type="compositionally biased region" description="Low complexity" evidence="1">
    <location>
        <begin position="355"/>
        <end position="369"/>
    </location>
</feature>
<protein>
    <submittedName>
        <fullName evidence="4">FERM central domain protein</fullName>
    </submittedName>
</protein>
<evidence type="ECO:0000259" key="3">
    <source>
        <dbReference type="PROSITE" id="PS50057"/>
    </source>
</evidence>
<reference evidence="4 5" key="1">
    <citation type="submission" date="2015-03" db="EMBL/GenBank/DDBJ databases">
        <title>Draft genome of the nematode, Opisthorchis viverrini.</title>
        <authorList>
            <person name="Mitreva M."/>
        </authorList>
    </citation>
    <scope>NUCLEOTIDE SEQUENCE [LARGE SCALE GENOMIC DNA]</scope>
    <source>
        <strain evidence="4">Khon Kaen</strain>
    </source>
</reference>
<feature type="domain" description="PH" evidence="2">
    <location>
        <begin position="1385"/>
        <end position="1545"/>
    </location>
</feature>
<gene>
    <name evidence="4" type="ORF">X801_03818</name>
</gene>
<feature type="region of interest" description="Disordered" evidence="1">
    <location>
        <begin position="335"/>
        <end position="372"/>
    </location>
</feature>
<dbReference type="PROSITE" id="PS50057">
    <property type="entry name" value="FERM_3"/>
    <property type="match status" value="1"/>
</dbReference>
<dbReference type="PANTHER" id="PTHR45858:SF5">
    <property type="entry name" value="MOESIN_EZRIN_RADIXIN HOMOLOG 1"/>
    <property type="match status" value="1"/>
</dbReference>
<dbReference type="PRINTS" id="PR00935">
    <property type="entry name" value="BAND41"/>
</dbReference>
<dbReference type="Gene3D" id="2.30.29.30">
    <property type="entry name" value="Pleckstrin-homology domain (PH domain)/Phosphotyrosine-binding domain (PTB)"/>
    <property type="match status" value="3"/>
</dbReference>
<dbReference type="SUPFAM" id="SSF54236">
    <property type="entry name" value="Ubiquitin-like"/>
    <property type="match status" value="1"/>
</dbReference>
<dbReference type="InterPro" id="IPR029071">
    <property type="entry name" value="Ubiquitin-like_domsf"/>
</dbReference>
<accession>A0A1S8X1D9</accession>
<dbReference type="Gene3D" id="3.10.20.90">
    <property type="entry name" value="Phosphatidylinositol 3-kinase Catalytic Subunit, Chain A, domain 1"/>
    <property type="match status" value="1"/>
</dbReference>
<dbReference type="SMART" id="SM00233">
    <property type="entry name" value="PH"/>
    <property type="match status" value="2"/>
</dbReference>
<keyword evidence="5" id="KW-1185">Reference proteome</keyword>
<dbReference type="CDD" id="cd13193">
    <property type="entry name" value="FERM_C_FARP1-like"/>
    <property type="match status" value="1"/>
</dbReference>
<dbReference type="InterPro" id="IPR000299">
    <property type="entry name" value="FERM_domain"/>
</dbReference>
<organism evidence="4 5">
    <name type="scientific">Opisthorchis viverrini</name>
    <name type="common">Southeast Asian liver fluke</name>
    <dbReference type="NCBI Taxonomy" id="6198"/>
    <lineage>
        <taxon>Eukaryota</taxon>
        <taxon>Metazoa</taxon>
        <taxon>Spiralia</taxon>
        <taxon>Lophotrochozoa</taxon>
        <taxon>Platyhelminthes</taxon>
        <taxon>Trematoda</taxon>
        <taxon>Digenea</taxon>
        <taxon>Opisthorchiida</taxon>
        <taxon>Opisthorchiata</taxon>
        <taxon>Opisthorchiidae</taxon>
        <taxon>Opisthorchis</taxon>
    </lineage>
</organism>
<feature type="region of interest" description="Disordered" evidence="1">
    <location>
        <begin position="1111"/>
        <end position="1136"/>
    </location>
</feature>
<dbReference type="Proteomes" id="UP000243686">
    <property type="component" value="Unassembled WGS sequence"/>
</dbReference>
<dbReference type="Pfam" id="PF00169">
    <property type="entry name" value="PH"/>
    <property type="match status" value="1"/>
</dbReference>
<dbReference type="InterPro" id="IPR035899">
    <property type="entry name" value="DBL_dom_sf"/>
</dbReference>
<dbReference type="PROSITE" id="PS50003">
    <property type="entry name" value="PH_DOMAIN"/>
    <property type="match status" value="2"/>
</dbReference>
<sequence length="1789" mass="198773">MKAKEGTAAPSKDGVIEIAVTFLDDSVEVFKLQGTSTGHDLFQLVIRKLGLLEFQYFDLAFLDMEENHCWLDHGKGLAKLARNLNTTSLEFVFSVKYYVPHPHLLADDYARYLFAAQIKRDFFRGLLHSNRNTSLLLAAFIVQSEFGDYKETDCKSYAYLRKHHRLRAAPDSYLMRVMELHQSLIGLTKSEADYRLLDAARKVELYGVLLHPVKDATDEDFNLGVTYVGIVVFRNFSRVNGFGWVKIRKLCFKRRKFLIKLHTDEQDIGRDLVEFSFFTQAGCKIFWKKCIEQHAFFRSNTPLPLNMETRRNVGLLGSLRATSFPSLKRLRRSRSCESGAGNGSTHFSLPAHPGTESVSSSTQTSQMSTPLRALPRIRYRSSSLKRQLLDGAEDVHNCLSHSLKHDWLVNNNPYANSCSTGPSRLPGVTRLLSHFNSASDDHFQLLRLSFTSLISQSPGDTGHNTPTLGRLRTRELTRVDRALSTPSIGQTEHGKRKRLPHCLVPRHIDRFVPLTLPRSETPSLNGGRERSSWDEPYPERPPLSKLGASPINIGYTNQQAPSDKNQPSIQENLATKPTGSSSCSLCSSECPTPISLRSNTVLNLSSPWDVVTGAMSSTNHSADEDQSSSCPSLSSAWKPTPLHMCASISSPHLTVRLDSTEQSDFGSSRRISFQSDLVNAPDSTDARVSGFQDVSSRSASLDNLSDRLGAFAAETNGFYDGIKSEDKLVYPVGKETYAEGRDSPEIHAEFLPASPFNVSVEFQSATGVAEVECASILVSSVISDGLRQIGRTFSTQHENDAGQTPLVQTNSQFHSIGDDQKLESDISSSVFQLSSTATGVDAEVPESLADALSLGAISMLTGIFSGDSDVDDDSIAKSAVVSEQYAAASVKSCVSLKQLGRGYWGPSENSSEEDGSSPFGPSSLSKMQLSRARSASDVIRTRRGQAYVNSDAQQVKRSRPTKKRPRRTRGQPTTTQPKDGDSFARTSQYPYGDSLTLQAVKSLLQSEMIYNREMHFLAETTLSMAETAQCTRYISWMNRRVLPLLNPLIDRHSHLESTITTICNRWEQLGNRPKSLKLTELITNSHGGSSIENLDPMHGISVVPDENPVGATISSGSTSSSRISRQGSLGSTDDTKLKSAKGIPVATRTSDLHQSPPMYIGSILAQYSDMIELYNIWLNNCSELLAELWLLGYADFLHTSLGSSLSYTDTQQLKGTEQHITGSVTSVVEPTDQAFIETCSSPSSDGHQNQSSVRELWHGIESHRACTLPLLTYFLRPGRHLRKYCVQLGGLLGQYSPQHPDSVACRAAFTQFVQAARTTYPVYQQTEQLAMMLQMSRWILPMNRFLGIYKTPNEPETCMKPNILKSCESLLGFDELSHVLTQLPQLHQFGWLRKYSRRGFQPRMVFLIGDCLLYASRIHGLPQICLKIHAIIPLHNVIIEKESETQLQSLVPNKVNGSPVVISENCDHVVPSNCADTLFSVTVVYKSRLDSAKAQHERVPPEQLDDIPSVHSKPPIHKHRRKIIFSAPTELIRDSWVDAIQSVTDNFTHVSPQLVFIPTSADLFQGVIRLPDPSSSDILRLQLTLQCGESNRTGSSWSIDWKNTRIAAQGVLWNNLLNVCWRRHLTMSQMQLLNGNDCEMHGSLFRKFQRGSGFQRLWTVLSDFRLTFYKDPGDSQPQTTLTLPGYSISLVSCDTENRSKDAKPGKAMSDSDLVLVRNSKEHVFRAESNQALMSWFQALQTILNCVQPSVPCASDEAVPNLDDLPSGLVIPRRESAELVFSCSPPCRAK</sequence>
<evidence type="ECO:0000313" key="4">
    <source>
        <dbReference type="EMBL" id="OON20303.1"/>
    </source>
</evidence>
<dbReference type="InterPro" id="IPR041788">
    <property type="entry name" value="FARP1/FARP2/FRMD7_FERM_C"/>
</dbReference>
<dbReference type="Pfam" id="PF00373">
    <property type="entry name" value="FERM_M"/>
    <property type="match status" value="1"/>
</dbReference>
<dbReference type="InterPro" id="IPR014352">
    <property type="entry name" value="FERM/acyl-CoA-bd_prot_sf"/>
</dbReference>
<dbReference type="PANTHER" id="PTHR45858">
    <property type="entry name" value="FERM DOMAIN CONTAINING PROTEIN"/>
    <property type="match status" value="1"/>
</dbReference>
<feature type="region of interest" description="Disordered" evidence="1">
    <location>
        <begin position="514"/>
        <end position="580"/>
    </location>
</feature>
<dbReference type="InterPro" id="IPR019749">
    <property type="entry name" value="Band_41_domain"/>
</dbReference>
<dbReference type="Pfam" id="PF09380">
    <property type="entry name" value="FERM_C"/>
    <property type="match status" value="1"/>
</dbReference>
<feature type="compositionally biased region" description="Polar residues" evidence="1">
    <location>
        <begin position="554"/>
        <end position="579"/>
    </location>
</feature>
<dbReference type="SMART" id="SM01196">
    <property type="entry name" value="FERM_C"/>
    <property type="match status" value="1"/>
</dbReference>
<dbReference type="GO" id="GO:0005085">
    <property type="term" value="F:guanyl-nucleotide exchange factor activity"/>
    <property type="evidence" value="ECO:0007669"/>
    <property type="project" value="TreeGrafter"/>
</dbReference>
<feature type="compositionally biased region" description="Low complexity" evidence="1">
    <location>
        <begin position="1112"/>
        <end position="1131"/>
    </location>
</feature>
<dbReference type="Gene3D" id="1.20.900.10">
    <property type="entry name" value="Dbl homology (DH) domain"/>
    <property type="match status" value="1"/>
</dbReference>
<evidence type="ECO:0000259" key="2">
    <source>
        <dbReference type="PROSITE" id="PS50003"/>
    </source>
</evidence>
<feature type="compositionally biased region" description="Polar residues" evidence="1">
    <location>
        <begin position="919"/>
        <end position="933"/>
    </location>
</feature>
<name>A0A1S8X1D9_OPIVI</name>
<dbReference type="CDD" id="cd14473">
    <property type="entry name" value="FERM_B-lobe"/>
    <property type="match status" value="1"/>
</dbReference>
<evidence type="ECO:0000313" key="5">
    <source>
        <dbReference type="Proteomes" id="UP000243686"/>
    </source>
</evidence>
<dbReference type="SMART" id="SM00295">
    <property type="entry name" value="B41"/>
    <property type="match status" value="1"/>
</dbReference>
<dbReference type="FunFam" id="2.30.29.30:FF:000002">
    <property type="entry name" value="Band 4.1-like protein 5 isoform 1"/>
    <property type="match status" value="1"/>
</dbReference>
<dbReference type="Gene3D" id="1.20.80.10">
    <property type="match status" value="1"/>
</dbReference>
<dbReference type="InterPro" id="IPR019748">
    <property type="entry name" value="FERM_central"/>
</dbReference>
<dbReference type="InterPro" id="IPR011993">
    <property type="entry name" value="PH-like_dom_sf"/>
</dbReference>
<dbReference type="SUPFAM" id="SSF50729">
    <property type="entry name" value="PH domain-like"/>
    <property type="match status" value="3"/>
</dbReference>
<dbReference type="Pfam" id="PF09379">
    <property type="entry name" value="FERM_N"/>
    <property type="match status" value="1"/>
</dbReference>
<feature type="domain" description="FERM" evidence="3">
    <location>
        <begin position="16"/>
        <end position="301"/>
    </location>
</feature>
<proteinExistence type="predicted"/>
<dbReference type="InterPro" id="IPR051835">
    <property type="entry name" value="RAC1-GEF"/>
</dbReference>
<dbReference type="SUPFAM" id="SSF47031">
    <property type="entry name" value="Second domain of FERM"/>
    <property type="match status" value="1"/>
</dbReference>